<evidence type="ECO:0000256" key="3">
    <source>
        <dbReference type="ARBA" id="ARBA00022833"/>
    </source>
</evidence>
<evidence type="ECO:0000259" key="5">
    <source>
        <dbReference type="Pfam" id="PF06839"/>
    </source>
</evidence>
<feature type="compositionally biased region" description="Gly residues" evidence="4">
    <location>
        <begin position="1"/>
        <end position="16"/>
    </location>
</feature>
<keyword evidence="3" id="KW-0862">Zinc</keyword>
<reference evidence="6" key="1">
    <citation type="journal article" date="2019" name="Science">
        <title>Mutation of a bHLH transcription factor allowed almond domestication.</title>
        <authorList>
            <person name="Sanchez-Perez R."/>
            <person name="Pavan S."/>
            <person name="Mazzeo R."/>
            <person name="Moldovan C."/>
            <person name="Aiese Cigliano R."/>
            <person name="Del Cueto J."/>
            <person name="Ricciardi F."/>
            <person name="Lotti C."/>
            <person name="Ricciardi L."/>
            <person name="Dicenta F."/>
            <person name="Lopez-Marques R.L."/>
            <person name="Lindberg Moller B."/>
        </authorList>
    </citation>
    <scope>NUCLEOTIDE SEQUENCE</scope>
</reference>
<accession>A0A4Y1QPQ6</accession>
<keyword evidence="1" id="KW-0479">Metal-binding</keyword>
<evidence type="ECO:0000256" key="4">
    <source>
        <dbReference type="SAM" id="MobiDB-lite"/>
    </source>
</evidence>
<evidence type="ECO:0000256" key="2">
    <source>
        <dbReference type="ARBA" id="ARBA00022771"/>
    </source>
</evidence>
<proteinExistence type="predicted"/>
<gene>
    <name evidence="6" type="ORF">Prudu_001930</name>
</gene>
<feature type="domain" description="GRF-type" evidence="5">
    <location>
        <begin position="64"/>
        <end position="103"/>
    </location>
</feature>
<dbReference type="Pfam" id="PF06839">
    <property type="entry name" value="Zn_ribbon_GRF"/>
    <property type="match status" value="1"/>
</dbReference>
<keyword evidence="2" id="KW-0863">Zinc-finger</keyword>
<name>A0A4Y1QPQ6_PRUDU</name>
<protein>
    <recommendedName>
        <fullName evidence="5">GRF-type domain-containing protein</fullName>
    </recommendedName>
</protein>
<sequence>MGLRGGYWSGVKGGGHGGKEREGTQKRGSPDKNLSIFDRLKGVKMRKEPPRGEEVAFAAPDSYCGRLARLQTSWTESNPLWRFFVCPKSERGKKGCGFFVWVDIEMPPSERALMAWLLRTKREFEDQIERARAREKKLWIALVGEIVELIGEMVELLGEMVKELGQTEKKLGNAPSSHELLSKLLTSLTTISSDFSPSSAAGSKSGALWST</sequence>
<evidence type="ECO:0000256" key="1">
    <source>
        <dbReference type="ARBA" id="ARBA00022723"/>
    </source>
</evidence>
<dbReference type="PANTHER" id="PTHR33248">
    <property type="entry name" value="ZINC ION-BINDING PROTEIN"/>
    <property type="match status" value="1"/>
</dbReference>
<organism evidence="6">
    <name type="scientific">Prunus dulcis</name>
    <name type="common">Almond</name>
    <name type="synonym">Amygdalus dulcis</name>
    <dbReference type="NCBI Taxonomy" id="3755"/>
    <lineage>
        <taxon>Eukaryota</taxon>
        <taxon>Viridiplantae</taxon>
        <taxon>Streptophyta</taxon>
        <taxon>Embryophyta</taxon>
        <taxon>Tracheophyta</taxon>
        <taxon>Spermatophyta</taxon>
        <taxon>Magnoliopsida</taxon>
        <taxon>eudicotyledons</taxon>
        <taxon>Gunneridae</taxon>
        <taxon>Pentapetalae</taxon>
        <taxon>rosids</taxon>
        <taxon>fabids</taxon>
        <taxon>Rosales</taxon>
        <taxon>Rosaceae</taxon>
        <taxon>Amygdaloideae</taxon>
        <taxon>Amygdaleae</taxon>
        <taxon>Prunus</taxon>
    </lineage>
</organism>
<feature type="region of interest" description="Disordered" evidence="4">
    <location>
        <begin position="1"/>
        <end position="33"/>
    </location>
</feature>
<feature type="compositionally biased region" description="Basic and acidic residues" evidence="4">
    <location>
        <begin position="17"/>
        <end position="30"/>
    </location>
</feature>
<dbReference type="AlphaFoldDB" id="A0A4Y1QPQ6"/>
<dbReference type="GO" id="GO:0008270">
    <property type="term" value="F:zinc ion binding"/>
    <property type="evidence" value="ECO:0007669"/>
    <property type="project" value="UniProtKB-KW"/>
</dbReference>
<dbReference type="InterPro" id="IPR010666">
    <property type="entry name" value="Znf_GRF"/>
</dbReference>
<evidence type="ECO:0000313" key="6">
    <source>
        <dbReference type="EMBL" id="BBG93809.1"/>
    </source>
</evidence>
<dbReference type="EMBL" id="AP019297">
    <property type="protein sequence ID" value="BBG93809.1"/>
    <property type="molecule type" value="Genomic_DNA"/>
</dbReference>